<protein>
    <submittedName>
        <fullName evidence="1">Uncharacterized protein</fullName>
    </submittedName>
</protein>
<evidence type="ECO:0000313" key="2">
    <source>
        <dbReference type="Proteomes" id="UP000078228"/>
    </source>
</evidence>
<proteinExistence type="predicted"/>
<gene>
    <name evidence="1" type="ORF">AO384_0593</name>
</gene>
<dbReference type="AlphaFoldDB" id="A0A198UQM5"/>
<dbReference type="RefSeq" id="WP_064610703.1">
    <property type="nucleotide sequence ID" value="NZ_LXHB01000049.1"/>
</dbReference>
<keyword evidence="2" id="KW-1185">Reference proteome</keyword>
<accession>A0A198UQM5</accession>
<evidence type="ECO:0000313" key="1">
    <source>
        <dbReference type="EMBL" id="OAU97557.1"/>
    </source>
</evidence>
<dbReference type="PATRIC" id="fig|480.237.peg.1175"/>
<reference evidence="1 2" key="1">
    <citation type="journal article" date="2016" name="Genome Biol. Evol.">
        <title>Comparative Genomic Analyses of the Moraxella catarrhalis Serosensitive and Seroresistant Lineages Demonstrate Their Independent Evolution.</title>
        <authorList>
            <person name="Earl J.P."/>
            <person name="de Vries S.P."/>
            <person name="Ahmed A."/>
            <person name="Powell E."/>
            <person name="Schultz M.P."/>
            <person name="Hermans P.W."/>
            <person name="Hill D.J."/>
            <person name="Zhou Z."/>
            <person name="Constantinidou C.I."/>
            <person name="Hu F.Z."/>
            <person name="Bootsma H.J."/>
            <person name="Ehrlich G.D."/>
        </authorList>
    </citation>
    <scope>NUCLEOTIDE SEQUENCE [LARGE SCALE GENOMIC DNA]</scope>
    <source>
        <strain evidence="1 2">Z7542</strain>
    </source>
</reference>
<dbReference type="OrthoDB" id="6648237at2"/>
<name>A0A198UQM5_MORCA</name>
<sequence>MNKPKLPRPHLIAAAESFARISCFADLCYRYYLYDDLSQRPILERLALKELSSHLESIPEKYHQRIIATALTELTYPCPSNDPNQYPFSERERATCSGISRQTWRTHGMNDACKDIIDHIIAIAYSVRIKVKSQIF</sequence>
<dbReference type="Proteomes" id="UP000078228">
    <property type="component" value="Unassembled WGS sequence"/>
</dbReference>
<organism evidence="1 2">
    <name type="scientific">Moraxella catarrhalis</name>
    <name type="common">Branhamella catarrhalis</name>
    <dbReference type="NCBI Taxonomy" id="480"/>
    <lineage>
        <taxon>Bacteria</taxon>
        <taxon>Pseudomonadati</taxon>
        <taxon>Pseudomonadota</taxon>
        <taxon>Gammaproteobacteria</taxon>
        <taxon>Moraxellales</taxon>
        <taxon>Moraxellaceae</taxon>
        <taxon>Moraxella</taxon>
    </lineage>
</organism>
<dbReference type="EMBL" id="LXHC01000006">
    <property type="protein sequence ID" value="OAU97557.1"/>
    <property type="molecule type" value="Genomic_DNA"/>
</dbReference>
<comment type="caution">
    <text evidence="1">The sequence shown here is derived from an EMBL/GenBank/DDBJ whole genome shotgun (WGS) entry which is preliminary data.</text>
</comment>